<proteinExistence type="predicted"/>
<name>A0A813MIM4_9BILA</name>
<dbReference type="PANTHER" id="PTHR12121:SF34">
    <property type="entry name" value="PROTEIN ANGEL"/>
    <property type="match status" value="1"/>
</dbReference>
<evidence type="ECO:0000313" key="2">
    <source>
        <dbReference type="Proteomes" id="UP000663845"/>
    </source>
</evidence>
<protein>
    <recommendedName>
        <fullName evidence="3">Endonuclease/exonuclease/phosphatase domain-containing protein</fullName>
    </recommendedName>
</protein>
<dbReference type="SUPFAM" id="SSF56219">
    <property type="entry name" value="DNase I-like"/>
    <property type="match status" value="1"/>
</dbReference>
<dbReference type="Gene3D" id="3.60.10.10">
    <property type="entry name" value="Endonuclease/exonuclease/phosphatase"/>
    <property type="match status" value="1"/>
</dbReference>
<evidence type="ECO:0008006" key="3">
    <source>
        <dbReference type="Google" id="ProtNLM"/>
    </source>
</evidence>
<dbReference type="PANTHER" id="PTHR12121">
    <property type="entry name" value="CARBON CATABOLITE REPRESSOR PROTEIN 4"/>
    <property type="match status" value="1"/>
</dbReference>
<dbReference type="InterPro" id="IPR036691">
    <property type="entry name" value="Endo/exonu/phosph_ase_sf"/>
</dbReference>
<gene>
    <name evidence="1" type="ORF">JYZ213_LOCUS294</name>
</gene>
<dbReference type="GO" id="GO:0000175">
    <property type="term" value="F:3'-5'-RNA exonuclease activity"/>
    <property type="evidence" value="ECO:0007669"/>
    <property type="project" value="TreeGrafter"/>
</dbReference>
<dbReference type="Proteomes" id="UP000663845">
    <property type="component" value="Unassembled WGS sequence"/>
</dbReference>
<dbReference type="EMBL" id="CAJNOG010000001">
    <property type="protein sequence ID" value="CAF0721041.1"/>
    <property type="molecule type" value="Genomic_DNA"/>
</dbReference>
<evidence type="ECO:0000313" key="1">
    <source>
        <dbReference type="EMBL" id="CAF0721041.1"/>
    </source>
</evidence>
<dbReference type="InterPro" id="IPR050410">
    <property type="entry name" value="CCR4/nocturin_mRNA_transcr"/>
</dbReference>
<organism evidence="1 2">
    <name type="scientific">Adineta steineri</name>
    <dbReference type="NCBI Taxonomy" id="433720"/>
    <lineage>
        <taxon>Eukaryota</taxon>
        <taxon>Metazoa</taxon>
        <taxon>Spiralia</taxon>
        <taxon>Gnathifera</taxon>
        <taxon>Rotifera</taxon>
        <taxon>Eurotatoria</taxon>
        <taxon>Bdelloidea</taxon>
        <taxon>Adinetida</taxon>
        <taxon>Adinetidae</taxon>
        <taxon>Adineta</taxon>
    </lineage>
</organism>
<reference evidence="1" key="1">
    <citation type="submission" date="2021-02" db="EMBL/GenBank/DDBJ databases">
        <authorList>
            <person name="Nowell W R."/>
        </authorList>
    </citation>
    <scope>NUCLEOTIDE SEQUENCE</scope>
</reference>
<comment type="caution">
    <text evidence="1">The sequence shown here is derived from an EMBL/GenBank/DDBJ whole genome shotgun (WGS) entry which is preliminary data.</text>
</comment>
<sequence>MNQTPSAILTHNKNFHSAYDLNDLSDVTTCINNETNLVDYIFYTKQDNDRYRLNLLSRYDLYKQQQMLNLHLPNHQFASDHFLLAAKFALKLKKKKKK</sequence>
<accession>A0A813MIM4</accession>
<dbReference type="AlphaFoldDB" id="A0A813MIM4"/>